<comment type="similarity">
    <text evidence="1">Belongs to the protein kinase superfamily. STE Ser/Thr protein kinase family. STE20 subfamily.</text>
</comment>
<organism evidence="13 14">
    <name type="scientific">Synchytrium microbalum</name>
    <dbReference type="NCBI Taxonomy" id="1806994"/>
    <lineage>
        <taxon>Eukaryota</taxon>
        <taxon>Fungi</taxon>
        <taxon>Fungi incertae sedis</taxon>
        <taxon>Chytridiomycota</taxon>
        <taxon>Chytridiomycota incertae sedis</taxon>
        <taxon>Chytridiomycetes</taxon>
        <taxon>Synchytriales</taxon>
        <taxon>Synchytriaceae</taxon>
        <taxon>Synchytrium</taxon>
    </lineage>
</organism>
<dbReference type="EMBL" id="QEAO01000021">
    <property type="protein sequence ID" value="TPX33360.1"/>
    <property type="molecule type" value="Genomic_DNA"/>
</dbReference>
<evidence type="ECO:0000256" key="6">
    <source>
        <dbReference type="ARBA" id="ARBA00022777"/>
    </source>
</evidence>
<evidence type="ECO:0000256" key="9">
    <source>
        <dbReference type="ARBA" id="ARBA00048679"/>
    </source>
</evidence>
<dbReference type="PANTHER" id="PTHR48012">
    <property type="entry name" value="STERILE20-LIKE KINASE, ISOFORM B-RELATED"/>
    <property type="match status" value="1"/>
</dbReference>
<dbReference type="PROSITE" id="PS50011">
    <property type="entry name" value="PROTEIN_KINASE_DOM"/>
    <property type="match status" value="1"/>
</dbReference>
<dbReference type="InterPro" id="IPR000719">
    <property type="entry name" value="Prot_kinase_dom"/>
</dbReference>
<evidence type="ECO:0000256" key="4">
    <source>
        <dbReference type="ARBA" id="ARBA00022679"/>
    </source>
</evidence>
<dbReference type="FunFam" id="1.10.510.10:FF:000499">
    <property type="entry name" value="Serine/threonine-protein kinase KIC1"/>
    <property type="match status" value="1"/>
</dbReference>
<keyword evidence="6" id="KW-0418">Kinase</keyword>
<feature type="binding site" evidence="10">
    <location>
        <position position="42"/>
    </location>
    <ligand>
        <name>ATP</name>
        <dbReference type="ChEBI" id="CHEBI:30616"/>
    </ligand>
</feature>
<evidence type="ECO:0000259" key="12">
    <source>
        <dbReference type="PROSITE" id="PS50011"/>
    </source>
</evidence>
<dbReference type="InterPro" id="IPR017441">
    <property type="entry name" value="Protein_kinase_ATP_BS"/>
</dbReference>
<dbReference type="InterPro" id="IPR011009">
    <property type="entry name" value="Kinase-like_dom_sf"/>
</dbReference>
<evidence type="ECO:0000256" key="11">
    <source>
        <dbReference type="SAM" id="MobiDB-lite"/>
    </source>
</evidence>
<comment type="caution">
    <text evidence="13">The sequence shown here is derived from an EMBL/GenBank/DDBJ whole genome shotgun (WGS) entry which is preliminary data.</text>
</comment>
<dbReference type="PANTHER" id="PTHR48012:SF10">
    <property type="entry name" value="FI20177P1"/>
    <property type="match status" value="1"/>
</dbReference>
<evidence type="ECO:0000256" key="2">
    <source>
        <dbReference type="ARBA" id="ARBA00012513"/>
    </source>
</evidence>
<dbReference type="Gene3D" id="1.10.510.10">
    <property type="entry name" value="Transferase(Phosphotransferase) domain 1"/>
    <property type="match status" value="1"/>
</dbReference>
<evidence type="ECO:0000256" key="8">
    <source>
        <dbReference type="ARBA" id="ARBA00047899"/>
    </source>
</evidence>
<dbReference type="PROSITE" id="PS00107">
    <property type="entry name" value="PROTEIN_KINASE_ATP"/>
    <property type="match status" value="1"/>
</dbReference>
<evidence type="ECO:0000256" key="5">
    <source>
        <dbReference type="ARBA" id="ARBA00022741"/>
    </source>
</evidence>
<dbReference type="STRING" id="1806994.A0A507BVC1"/>
<comment type="catalytic activity">
    <reaction evidence="8">
        <text>L-threonyl-[protein] + ATP = O-phospho-L-threonyl-[protein] + ADP + H(+)</text>
        <dbReference type="Rhea" id="RHEA:46608"/>
        <dbReference type="Rhea" id="RHEA-COMP:11060"/>
        <dbReference type="Rhea" id="RHEA-COMP:11605"/>
        <dbReference type="ChEBI" id="CHEBI:15378"/>
        <dbReference type="ChEBI" id="CHEBI:30013"/>
        <dbReference type="ChEBI" id="CHEBI:30616"/>
        <dbReference type="ChEBI" id="CHEBI:61977"/>
        <dbReference type="ChEBI" id="CHEBI:456216"/>
        <dbReference type="EC" id="2.7.11.1"/>
    </reaction>
</comment>
<comment type="catalytic activity">
    <reaction evidence="9">
        <text>L-seryl-[protein] + ATP = O-phospho-L-seryl-[protein] + ADP + H(+)</text>
        <dbReference type="Rhea" id="RHEA:17989"/>
        <dbReference type="Rhea" id="RHEA-COMP:9863"/>
        <dbReference type="Rhea" id="RHEA-COMP:11604"/>
        <dbReference type="ChEBI" id="CHEBI:15378"/>
        <dbReference type="ChEBI" id="CHEBI:29999"/>
        <dbReference type="ChEBI" id="CHEBI:30616"/>
        <dbReference type="ChEBI" id="CHEBI:83421"/>
        <dbReference type="ChEBI" id="CHEBI:456216"/>
        <dbReference type="EC" id="2.7.11.1"/>
    </reaction>
</comment>
<dbReference type="GO" id="GO:0005524">
    <property type="term" value="F:ATP binding"/>
    <property type="evidence" value="ECO:0007669"/>
    <property type="project" value="UniProtKB-UniRule"/>
</dbReference>
<dbReference type="OrthoDB" id="248923at2759"/>
<feature type="region of interest" description="Disordered" evidence="11">
    <location>
        <begin position="446"/>
        <end position="474"/>
    </location>
</feature>
<feature type="domain" description="Protein kinase" evidence="12">
    <location>
        <begin position="13"/>
        <end position="264"/>
    </location>
</feature>
<dbReference type="SUPFAM" id="SSF56112">
    <property type="entry name" value="Protein kinase-like (PK-like)"/>
    <property type="match status" value="1"/>
</dbReference>
<reference evidence="13 14" key="1">
    <citation type="journal article" date="2019" name="Sci. Rep.">
        <title>Comparative genomics of chytrid fungi reveal insights into the obligate biotrophic and pathogenic lifestyle of Synchytrium endobioticum.</title>
        <authorList>
            <person name="van de Vossenberg B.T.L.H."/>
            <person name="Warris S."/>
            <person name="Nguyen H.D.T."/>
            <person name="van Gent-Pelzer M.P.E."/>
            <person name="Joly D.L."/>
            <person name="van de Geest H.C."/>
            <person name="Bonants P.J.M."/>
            <person name="Smith D.S."/>
            <person name="Levesque C.A."/>
            <person name="van der Lee T.A.J."/>
        </authorList>
    </citation>
    <scope>NUCLEOTIDE SEQUENCE [LARGE SCALE GENOMIC DNA]</scope>
    <source>
        <strain evidence="13 14">JEL517</strain>
    </source>
</reference>
<dbReference type="GO" id="GO:0004674">
    <property type="term" value="F:protein serine/threonine kinase activity"/>
    <property type="evidence" value="ECO:0007669"/>
    <property type="project" value="UniProtKB-KW"/>
</dbReference>
<dbReference type="CDD" id="cd06609">
    <property type="entry name" value="STKc_MST3_like"/>
    <property type="match status" value="1"/>
</dbReference>
<name>A0A507BVC1_9FUNG</name>
<dbReference type="Pfam" id="PF00069">
    <property type="entry name" value="Pkinase"/>
    <property type="match status" value="1"/>
</dbReference>
<dbReference type="RefSeq" id="XP_031024372.1">
    <property type="nucleotide sequence ID" value="XM_031169651.1"/>
</dbReference>
<keyword evidence="7 10" id="KW-0067">ATP-binding</keyword>
<evidence type="ECO:0000256" key="3">
    <source>
        <dbReference type="ARBA" id="ARBA00022527"/>
    </source>
</evidence>
<dbReference type="GO" id="GO:0005737">
    <property type="term" value="C:cytoplasm"/>
    <property type="evidence" value="ECO:0007669"/>
    <property type="project" value="TreeGrafter"/>
</dbReference>
<keyword evidence="14" id="KW-1185">Reference proteome</keyword>
<keyword evidence="3" id="KW-0723">Serine/threonine-protein kinase</keyword>
<proteinExistence type="inferred from homology"/>
<evidence type="ECO:0000313" key="14">
    <source>
        <dbReference type="Proteomes" id="UP000319731"/>
    </source>
</evidence>
<gene>
    <name evidence="13" type="ORF">SmJEL517_g03723</name>
</gene>
<sequence>MDLKTTVDPTSLYEIQVQIGRGAYGEVFKGIEKSTGVPVAIKILDFEADTSDDIEDIRKEIQILSTLDTPYVTKYYGSYVLGSRLWIVMELCSGGSCLDLLKPGVFEERHIAIVMKELLRGLQHLHSSGKIHRDIKAANILLSEDGDVKLADFGVSAQITSTMTRKNTFVGTPYWMAPEVIVRSAYNEKADVWSLGITAIELAKGLPPNSHLPPMKVLFIIANQDPPMLKGGFSPEFRDFVAKCLAKRASQRPDASSLLTHPFIQSAGETLILKELITRRVEWNQSQISVPVSHSMPSSAPAAEPSSIEWDFITENETKGNDTQGRRFNTGTLRRESALKQPSAQTIRRSRGRSVIFADDFNPLMGDAAAFDRSELGTEILEHVFIPAVKSVQRKRNGVIPIVSSLSRIASELQNISDIMPDAGTQLVEDILNLMKSSSNEGIKALLASEPPATDKDKTVKGGSISRGDTSLFQRRSPLSESLWTRWRKKVDPSQNA</sequence>
<keyword evidence="5 10" id="KW-0547">Nucleotide-binding</keyword>
<accession>A0A507BVC1</accession>
<dbReference type="Proteomes" id="UP000319731">
    <property type="component" value="Unassembled WGS sequence"/>
</dbReference>
<protein>
    <recommendedName>
        <fullName evidence="2">non-specific serine/threonine protein kinase</fullName>
        <ecNumber evidence="2">2.7.11.1</ecNumber>
    </recommendedName>
</protein>
<evidence type="ECO:0000256" key="1">
    <source>
        <dbReference type="ARBA" id="ARBA00008874"/>
    </source>
</evidence>
<dbReference type="AlphaFoldDB" id="A0A507BVC1"/>
<evidence type="ECO:0000256" key="7">
    <source>
        <dbReference type="ARBA" id="ARBA00022840"/>
    </source>
</evidence>
<dbReference type="GeneID" id="42004948"/>
<evidence type="ECO:0000313" key="13">
    <source>
        <dbReference type="EMBL" id="TPX33360.1"/>
    </source>
</evidence>
<keyword evidence="4" id="KW-0808">Transferase</keyword>
<dbReference type="SMART" id="SM00220">
    <property type="entry name" value="S_TKc"/>
    <property type="match status" value="1"/>
</dbReference>
<dbReference type="InterPro" id="IPR050629">
    <property type="entry name" value="STE20/SPS1-PAK"/>
</dbReference>
<dbReference type="EC" id="2.7.11.1" evidence="2"/>
<evidence type="ECO:0000256" key="10">
    <source>
        <dbReference type="PROSITE-ProRule" id="PRU10141"/>
    </source>
</evidence>